<evidence type="ECO:0000259" key="1">
    <source>
        <dbReference type="Pfam" id="PF03190"/>
    </source>
</evidence>
<keyword evidence="3" id="KW-1185">Reference proteome</keyword>
<proteinExistence type="predicted"/>
<name>B3E9L9_TRIL1</name>
<dbReference type="CDD" id="cd02955">
    <property type="entry name" value="SSP411"/>
    <property type="match status" value="1"/>
</dbReference>
<dbReference type="InterPro" id="IPR012341">
    <property type="entry name" value="6hp_glycosidase-like_sf"/>
</dbReference>
<dbReference type="PANTHER" id="PTHR42899:SF1">
    <property type="entry name" value="SPERMATOGENESIS-ASSOCIATED PROTEIN 20"/>
    <property type="match status" value="1"/>
</dbReference>
<dbReference type="SUPFAM" id="SSF48208">
    <property type="entry name" value="Six-hairpin glycosidases"/>
    <property type="match status" value="1"/>
</dbReference>
<dbReference type="KEGG" id="glo:Glov_1579"/>
<dbReference type="eggNOG" id="COG1331">
    <property type="taxonomic scope" value="Bacteria"/>
</dbReference>
<dbReference type="InterPro" id="IPR036249">
    <property type="entry name" value="Thioredoxin-like_sf"/>
</dbReference>
<reference evidence="2 3" key="1">
    <citation type="submission" date="2008-05" db="EMBL/GenBank/DDBJ databases">
        <title>Complete sequence of chromosome of Geobacter lovleyi SZ.</title>
        <authorList>
            <consortium name="US DOE Joint Genome Institute"/>
            <person name="Lucas S."/>
            <person name="Copeland A."/>
            <person name="Lapidus A."/>
            <person name="Glavina del Rio T."/>
            <person name="Dalin E."/>
            <person name="Tice H."/>
            <person name="Bruce D."/>
            <person name="Goodwin L."/>
            <person name="Pitluck S."/>
            <person name="Chertkov O."/>
            <person name="Meincke L."/>
            <person name="Brettin T."/>
            <person name="Detter J.C."/>
            <person name="Han C."/>
            <person name="Tapia R."/>
            <person name="Kuske C.R."/>
            <person name="Schmutz J."/>
            <person name="Larimer F."/>
            <person name="Land M."/>
            <person name="Hauser L."/>
            <person name="Kyrpides N."/>
            <person name="Mikhailova N."/>
            <person name="Sung Y."/>
            <person name="Fletcher K.E."/>
            <person name="Ritalahti K.M."/>
            <person name="Loeffler F.E."/>
            <person name="Richardson P."/>
        </authorList>
    </citation>
    <scope>NUCLEOTIDE SEQUENCE [LARGE SCALE GENOMIC DNA]</scope>
    <source>
        <strain evidence="3">ATCC BAA-1151 / DSM 17278 / SZ</strain>
    </source>
</reference>
<sequence length="610" mass="68195">MTNHELQTLLALDRSTLPEDGRPEFNRLIFSRSPYLLQHSRNPVDWREWGPAAQKEAQERNLPLFVSIGYATCHWCHVMAHESFEDDEVADILNHAFVPVKVDREERPDLDEFCMAACQSLTNSGGWPLNCFLKPDGTPFYALTYLPKEPKRGMPGFLELLENIARVWQHKQEAVERNARSLMEALGQMAAAPVQTTAPDLKELADSAVATLRKIHDPRYHGFGKAPKFPMPPYLLFLLGRDNRIEQELALNTLQAMRQGGIWDQLGGGIHRYSTDQHWLVPHFEKMLYDQALVAYTALKAYALTKENRYLEMADNLLEFVLAELTAPEGGFYCGLDADSEGREGACYVWKKQELEQILGDQAAFFCQYYGVTEQGNFEEPGENVLFQALPAAEEPAAIKAAGQKLLQVRAMRQQPLRDLKVLSGWNGLMIAALARGAALTNNRRWLEAARRAATFISSALTRADGRLLRSWCGTPSTIAGFLEDYAFLGWGYLELFKAGGDAADLATAEQLCRDALHLFRTEDERLVTAGNDQEQLPLALSDNHDGVIPSGPAALVMNLVALAKCTAKPEWEKRTDEVLSSVLPSLVRQPVSGLWLLEAALKRPSQNVT</sequence>
<dbReference type="SUPFAM" id="SSF52833">
    <property type="entry name" value="Thioredoxin-like"/>
    <property type="match status" value="1"/>
</dbReference>
<dbReference type="InterPro" id="IPR008928">
    <property type="entry name" value="6-hairpin_glycosidase_sf"/>
</dbReference>
<dbReference type="InterPro" id="IPR024705">
    <property type="entry name" value="Ssp411"/>
</dbReference>
<dbReference type="Gene3D" id="1.50.10.10">
    <property type="match status" value="2"/>
</dbReference>
<protein>
    <recommendedName>
        <fullName evidence="1">Spermatogenesis-associated protein 20-like TRX domain-containing protein</fullName>
    </recommendedName>
</protein>
<dbReference type="OrthoDB" id="9762614at2"/>
<dbReference type="RefSeq" id="WP_012469637.1">
    <property type="nucleotide sequence ID" value="NC_010814.1"/>
</dbReference>
<dbReference type="HOGENOM" id="CLU_014051_4_1_7"/>
<dbReference type="InterPro" id="IPR004879">
    <property type="entry name" value="Ssp411-like_TRX"/>
</dbReference>
<evidence type="ECO:0000313" key="3">
    <source>
        <dbReference type="Proteomes" id="UP000002420"/>
    </source>
</evidence>
<dbReference type="EMBL" id="CP001089">
    <property type="protein sequence ID" value="ACD95295.1"/>
    <property type="molecule type" value="Genomic_DNA"/>
</dbReference>
<dbReference type="GO" id="GO:0005975">
    <property type="term" value="P:carbohydrate metabolic process"/>
    <property type="evidence" value="ECO:0007669"/>
    <property type="project" value="InterPro"/>
</dbReference>
<dbReference type="STRING" id="398767.Glov_1579"/>
<dbReference type="AlphaFoldDB" id="B3E9L9"/>
<dbReference type="Gene3D" id="3.40.30.10">
    <property type="entry name" value="Glutaredoxin"/>
    <property type="match status" value="1"/>
</dbReference>
<dbReference type="Proteomes" id="UP000002420">
    <property type="component" value="Chromosome"/>
</dbReference>
<organism evidence="2 3">
    <name type="scientific">Trichlorobacter lovleyi (strain ATCC BAA-1151 / DSM 17278 / SZ)</name>
    <name type="common">Geobacter lovleyi</name>
    <dbReference type="NCBI Taxonomy" id="398767"/>
    <lineage>
        <taxon>Bacteria</taxon>
        <taxon>Pseudomonadati</taxon>
        <taxon>Thermodesulfobacteriota</taxon>
        <taxon>Desulfuromonadia</taxon>
        <taxon>Geobacterales</taxon>
        <taxon>Geobacteraceae</taxon>
        <taxon>Trichlorobacter</taxon>
    </lineage>
</organism>
<dbReference type="PANTHER" id="PTHR42899">
    <property type="entry name" value="SPERMATOGENESIS-ASSOCIATED PROTEIN 20"/>
    <property type="match status" value="1"/>
</dbReference>
<feature type="domain" description="Spermatogenesis-associated protein 20-like TRX" evidence="1">
    <location>
        <begin position="26"/>
        <end position="186"/>
    </location>
</feature>
<gene>
    <name evidence="2" type="ordered locus">Glov_1579</name>
</gene>
<dbReference type="Pfam" id="PF03190">
    <property type="entry name" value="Thioredox_DsbH"/>
    <property type="match status" value="1"/>
</dbReference>
<evidence type="ECO:0000313" key="2">
    <source>
        <dbReference type="EMBL" id="ACD95295.1"/>
    </source>
</evidence>
<dbReference type="PIRSF" id="PIRSF006402">
    <property type="entry name" value="UCP006402_thioredoxin"/>
    <property type="match status" value="1"/>
</dbReference>
<accession>B3E9L9</accession>